<name>A0ABW3X6C8_9ACTN</name>
<feature type="chain" id="PRO_5046833274" description="Lipoprotein" evidence="1">
    <location>
        <begin position="24"/>
        <end position="164"/>
    </location>
</feature>
<feature type="signal peptide" evidence="1">
    <location>
        <begin position="1"/>
        <end position="23"/>
    </location>
</feature>
<dbReference type="Proteomes" id="UP001597058">
    <property type="component" value="Unassembled WGS sequence"/>
</dbReference>
<dbReference type="PROSITE" id="PS51257">
    <property type="entry name" value="PROKAR_LIPOPROTEIN"/>
    <property type="match status" value="1"/>
</dbReference>
<dbReference type="EMBL" id="JBHTMM010000001">
    <property type="protein sequence ID" value="MFD1304345.1"/>
    <property type="molecule type" value="Genomic_DNA"/>
</dbReference>
<protein>
    <recommendedName>
        <fullName evidence="4">Lipoprotein</fullName>
    </recommendedName>
</protein>
<evidence type="ECO:0000256" key="1">
    <source>
        <dbReference type="SAM" id="SignalP"/>
    </source>
</evidence>
<reference evidence="3" key="1">
    <citation type="journal article" date="2019" name="Int. J. Syst. Evol. Microbiol.">
        <title>The Global Catalogue of Microorganisms (GCM) 10K type strain sequencing project: providing services to taxonomists for standard genome sequencing and annotation.</title>
        <authorList>
            <consortium name="The Broad Institute Genomics Platform"/>
            <consortium name="The Broad Institute Genome Sequencing Center for Infectious Disease"/>
            <person name="Wu L."/>
            <person name="Ma J."/>
        </authorList>
    </citation>
    <scope>NUCLEOTIDE SEQUENCE [LARGE SCALE GENOMIC DNA]</scope>
    <source>
        <strain evidence="3">CGMCC 4.7020</strain>
    </source>
</reference>
<keyword evidence="3" id="KW-1185">Reference proteome</keyword>
<evidence type="ECO:0008006" key="4">
    <source>
        <dbReference type="Google" id="ProtNLM"/>
    </source>
</evidence>
<keyword evidence="1" id="KW-0732">Signal</keyword>
<evidence type="ECO:0000313" key="2">
    <source>
        <dbReference type="EMBL" id="MFD1304345.1"/>
    </source>
</evidence>
<organism evidence="2 3">
    <name type="scientific">Streptomyces kaempferi</name>
    <dbReference type="NCBI Taxonomy" id="333725"/>
    <lineage>
        <taxon>Bacteria</taxon>
        <taxon>Bacillati</taxon>
        <taxon>Actinomycetota</taxon>
        <taxon>Actinomycetes</taxon>
        <taxon>Kitasatosporales</taxon>
        <taxon>Streptomycetaceae</taxon>
        <taxon>Streptomyces</taxon>
    </lineage>
</organism>
<sequence>MKWGRSAGVIALALLLSACSAEFDPLFVEGESPAPVIGWRECPSAKRDGIAEVGLYRWDHDGTVDEPGELLWRIKAPQGITMHRIRLGSSPRGFTTQPPLSVTLDPAATYALRTNMTSDDLVSGFLTFQPRQLGAGRLVFGDGKEESRKVYDDRDDEDFGCFSD</sequence>
<accession>A0ABW3X6C8</accession>
<evidence type="ECO:0000313" key="3">
    <source>
        <dbReference type="Proteomes" id="UP001597058"/>
    </source>
</evidence>
<dbReference type="RefSeq" id="WP_381233496.1">
    <property type="nucleotide sequence ID" value="NZ_JBHSKH010000011.1"/>
</dbReference>
<gene>
    <name evidence="2" type="ORF">ACFQ5X_00620</name>
</gene>
<comment type="caution">
    <text evidence="2">The sequence shown here is derived from an EMBL/GenBank/DDBJ whole genome shotgun (WGS) entry which is preliminary data.</text>
</comment>
<proteinExistence type="predicted"/>